<organism evidence="1 2">
    <name type="scientific">Necator americanus</name>
    <name type="common">Human hookworm</name>
    <dbReference type="NCBI Taxonomy" id="51031"/>
    <lineage>
        <taxon>Eukaryota</taxon>
        <taxon>Metazoa</taxon>
        <taxon>Ecdysozoa</taxon>
        <taxon>Nematoda</taxon>
        <taxon>Chromadorea</taxon>
        <taxon>Rhabditida</taxon>
        <taxon>Rhabditina</taxon>
        <taxon>Rhabditomorpha</taxon>
        <taxon>Strongyloidea</taxon>
        <taxon>Ancylostomatidae</taxon>
        <taxon>Bunostominae</taxon>
        <taxon>Necator</taxon>
    </lineage>
</organism>
<gene>
    <name evidence="1" type="primary">Necator_chrII.g5034</name>
    <name evidence="1" type="ORF">RB195_017242</name>
</gene>
<keyword evidence="2" id="KW-1185">Reference proteome</keyword>
<reference evidence="1 2" key="1">
    <citation type="submission" date="2023-08" db="EMBL/GenBank/DDBJ databases">
        <title>A Necator americanus chromosomal reference genome.</title>
        <authorList>
            <person name="Ilik V."/>
            <person name="Petrzelkova K.J."/>
            <person name="Pardy F."/>
            <person name="Fuh T."/>
            <person name="Niatou-Singa F.S."/>
            <person name="Gouil Q."/>
            <person name="Baker L."/>
            <person name="Ritchie M.E."/>
            <person name="Jex A.R."/>
            <person name="Gazzola D."/>
            <person name="Li H."/>
            <person name="Toshio Fujiwara R."/>
            <person name="Zhan B."/>
            <person name="Aroian R.V."/>
            <person name="Pafco B."/>
            <person name="Schwarz E.M."/>
        </authorList>
    </citation>
    <scope>NUCLEOTIDE SEQUENCE [LARGE SCALE GENOMIC DNA]</scope>
    <source>
        <strain evidence="1 2">Aroian</strain>
        <tissue evidence="1">Whole animal</tissue>
    </source>
</reference>
<sequence length="165" mass="18736">MLTSFAKFGKSADHHAPQLRVTRVFIGTSRPASQTNNRTDLDMGLVRLWSQCTLVPDHFWTFGCDPKWLHCPLIVLRAMISEEDVVLVEQHSLQLGTHWILPLHDTGLLYGAMQSCLRKAGLQNDVRIMEIPIAGLNRQLVRNRMTDSTRLPSAWFARMAETEIA</sequence>
<proteinExistence type="predicted"/>
<comment type="caution">
    <text evidence="1">The sequence shown here is derived from an EMBL/GenBank/DDBJ whole genome shotgun (WGS) entry which is preliminary data.</text>
</comment>
<dbReference type="Proteomes" id="UP001303046">
    <property type="component" value="Unassembled WGS sequence"/>
</dbReference>
<dbReference type="EMBL" id="JAVFWL010000002">
    <property type="protein sequence ID" value="KAK6733383.1"/>
    <property type="molecule type" value="Genomic_DNA"/>
</dbReference>
<accession>A0ABR1C7G6</accession>
<name>A0ABR1C7G6_NECAM</name>
<protein>
    <submittedName>
        <fullName evidence="1">Uncharacterized protein</fullName>
    </submittedName>
</protein>
<evidence type="ECO:0000313" key="1">
    <source>
        <dbReference type="EMBL" id="KAK6733383.1"/>
    </source>
</evidence>
<evidence type="ECO:0000313" key="2">
    <source>
        <dbReference type="Proteomes" id="UP001303046"/>
    </source>
</evidence>